<accession>A0A2T9YRQ7</accession>
<dbReference type="Proteomes" id="UP000245699">
    <property type="component" value="Unassembled WGS sequence"/>
</dbReference>
<dbReference type="GO" id="GO:0051539">
    <property type="term" value="F:4 iron, 4 sulfur cluster binding"/>
    <property type="evidence" value="ECO:0007669"/>
    <property type="project" value="UniProtKB-KW"/>
</dbReference>
<proteinExistence type="inferred from homology"/>
<name>A0A2T9YRQ7_9FUNG</name>
<evidence type="ECO:0000256" key="2">
    <source>
        <dbReference type="ARBA" id="ARBA00022485"/>
    </source>
</evidence>
<keyword evidence="2" id="KW-0408">Iron</keyword>
<sequence>MQFSNGVRITELNDYLAPELDCIKPVTIQKTNNDVQSTIKVGEKNEYYEVTKEGEQVILGEAKISLADCLACSGCVTTAEAVLITLQSHKQVIQHLESKKNGNGFKKIVFSISPQSRASLGIKYYLSPQEISSFISKALSSVGVDMVLDTNFARGIMQVEAAKEFIDYLKEKQRKKDEGGKKRLVLNPLISSWCPGVVCYAEKSQHAMVNCFSKIRSPQQIMGSIIKDFLYETEHLYSNEICHVSVMPCFDKKLEASRPEFISENVSPNQISTDQVSRLVDIVISTAEFDQMLTDMNISFSNANPLNVLHSFLDEIESHPPNNSLDSCSNNQNETNNCSLQTSPNKPTLDFQPSFTSSAGGTLEFVLSVAAKELYSVDIPISDIINGTDTLDPESLGYTVQVKYPSRNKSKDYKEISVSIYPTNENHSNEPPKILTGCAIYGFRHLQTLVRKIKTGTVGNYDYIEVAACPGACGNGGGQIRDIPAATLNNTDNAEKSTEKVVKQTLTSRVEALYRNSEASRQPKPEITNNENLTIDWYLSRGEAGSSYFDLGVRGTPRYNALITTGFNTVNVPKSSLKTSW</sequence>
<evidence type="ECO:0000256" key="1">
    <source>
        <dbReference type="ARBA" id="ARBA00006596"/>
    </source>
</evidence>
<feature type="domain" description="Iron hydrogenase large subunit C-terminal" evidence="4">
    <location>
        <begin position="106"/>
        <end position="477"/>
    </location>
</feature>
<dbReference type="Gene3D" id="3.40.950.10">
    <property type="entry name" value="Fe-only Hydrogenase (Larger Subunit), Chain L, domain 3"/>
    <property type="match status" value="1"/>
</dbReference>
<comment type="similarity">
    <text evidence="1">Belongs to the NARF family.</text>
</comment>
<dbReference type="InterPro" id="IPR050340">
    <property type="entry name" value="Cytosolic_Fe-S_CAF"/>
</dbReference>
<keyword evidence="2" id="KW-0411">Iron-sulfur</keyword>
<dbReference type="Gene3D" id="3.40.50.1780">
    <property type="match status" value="1"/>
</dbReference>
<keyword evidence="2" id="KW-0004">4Fe-4S</keyword>
<dbReference type="SUPFAM" id="SSF53920">
    <property type="entry name" value="Fe-only hydrogenase"/>
    <property type="match status" value="1"/>
</dbReference>
<keyword evidence="6" id="KW-1185">Reference proteome</keyword>
<reference evidence="5 6" key="1">
    <citation type="journal article" date="2018" name="MBio">
        <title>Comparative Genomics Reveals the Core Gene Toolbox for the Fungus-Insect Symbiosis.</title>
        <authorList>
            <person name="Wang Y."/>
            <person name="Stata M."/>
            <person name="Wang W."/>
            <person name="Stajich J.E."/>
            <person name="White M.M."/>
            <person name="Moncalvo J.M."/>
        </authorList>
    </citation>
    <scope>NUCLEOTIDE SEQUENCE [LARGE SCALE GENOMIC DNA]</scope>
    <source>
        <strain evidence="5 6">AUS-77-4</strain>
    </source>
</reference>
<dbReference type="InterPro" id="IPR004108">
    <property type="entry name" value="Fe_hydrogenase_lsu_C"/>
</dbReference>
<gene>
    <name evidence="5" type="ORF">BB559_002849</name>
</gene>
<dbReference type="OrthoDB" id="10253113at2759"/>
<dbReference type="STRING" id="61424.A0A2T9YRQ7"/>
<dbReference type="AlphaFoldDB" id="A0A2T9YRQ7"/>
<dbReference type="PANTHER" id="PTHR11615">
    <property type="entry name" value="NITRATE, FORMATE, IRON DEHYDROGENASE"/>
    <property type="match status" value="1"/>
</dbReference>
<keyword evidence="2" id="KW-0479">Metal-binding</keyword>
<dbReference type="InterPro" id="IPR009016">
    <property type="entry name" value="Fe_hydrogenase"/>
</dbReference>
<evidence type="ECO:0000313" key="5">
    <source>
        <dbReference type="EMBL" id="PVU95025.1"/>
    </source>
</evidence>
<dbReference type="Pfam" id="PF02906">
    <property type="entry name" value="Fe_hyd_lg_C"/>
    <property type="match status" value="1"/>
</dbReference>
<organism evidence="5 6">
    <name type="scientific">Furculomyces boomerangus</name>
    <dbReference type="NCBI Taxonomy" id="61424"/>
    <lineage>
        <taxon>Eukaryota</taxon>
        <taxon>Fungi</taxon>
        <taxon>Fungi incertae sedis</taxon>
        <taxon>Zoopagomycota</taxon>
        <taxon>Kickxellomycotina</taxon>
        <taxon>Harpellomycetes</taxon>
        <taxon>Harpellales</taxon>
        <taxon>Harpellaceae</taxon>
        <taxon>Furculomyces</taxon>
    </lineage>
</organism>
<evidence type="ECO:0000313" key="6">
    <source>
        <dbReference type="Proteomes" id="UP000245699"/>
    </source>
</evidence>
<dbReference type="EMBL" id="MBFT01000213">
    <property type="protein sequence ID" value="PVU95025.1"/>
    <property type="molecule type" value="Genomic_DNA"/>
</dbReference>
<protein>
    <recommendedName>
        <fullName evidence="4">Iron hydrogenase large subunit C-terminal domain-containing protein</fullName>
    </recommendedName>
</protein>
<evidence type="ECO:0000259" key="4">
    <source>
        <dbReference type="Pfam" id="PF02906"/>
    </source>
</evidence>
<feature type="region of interest" description="Disordered" evidence="3">
    <location>
        <begin position="322"/>
        <end position="345"/>
    </location>
</feature>
<comment type="caution">
    <text evidence="5">The sequence shown here is derived from an EMBL/GenBank/DDBJ whole genome shotgun (WGS) entry which is preliminary data.</text>
</comment>
<evidence type="ECO:0000256" key="3">
    <source>
        <dbReference type="SAM" id="MobiDB-lite"/>
    </source>
</evidence>